<feature type="domain" description="Subtilisin-like protease fibronectin type-III" evidence="15">
    <location>
        <begin position="642"/>
        <end position="739"/>
    </location>
</feature>
<protein>
    <submittedName>
        <fullName evidence="16">Uncharacterized protein</fullName>
    </submittedName>
</protein>
<name>A0A7I8LAL7_SPIIN</name>
<dbReference type="OrthoDB" id="206201at2759"/>
<reference evidence="16" key="1">
    <citation type="submission" date="2020-02" db="EMBL/GenBank/DDBJ databases">
        <authorList>
            <person name="Scholz U."/>
            <person name="Mascher M."/>
            <person name="Fiebig A."/>
        </authorList>
    </citation>
    <scope>NUCLEOTIDE SEQUENCE</scope>
</reference>
<evidence type="ECO:0000259" key="14">
    <source>
        <dbReference type="Pfam" id="PF05922"/>
    </source>
</evidence>
<keyword evidence="17" id="KW-1185">Reference proteome</keyword>
<dbReference type="PANTHER" id="PTHR10795">
    <property type="entry name" value="PROPROTEIN CONVERTASE SUBTILISIN/KEXIN"/>
    <property type="match status" value="1"/>
</dbReference>
<feature type="active site" description="Charge relay system" evidence="8 9">
    <location>
        <position position="157"/>
    </location>
</feature>
<dbReference type="Pfam" id="PF05922">
    <property type="entry name" value="Inhibitor_I9"/>
    <property type="match status" value="1"/>
</dbReference>
<dbReference type="InterPro" id="IPR023827">
    <property type="entry name" value="Peptidase_S8_Asp-AS"/>
</dbReference>
<evidence type="ECO:0000256" key="6">
    <source>
        <dbReference type="ARBA" id="ARBA00022825"/>
    </source>
</evidence>
<feature type="active site" description="Charge relay system" evidence="8 9">
    <location>
        <position position="528"/>
    </location>
</feature>
<evidence type="ECO:0000256" key="3">
    <source>
        <dbReference type="ARBA" id="ARBA00022670"/>
    </source>
</evidence>
<evidence type="ECO:0000256" key="8">
    <source>
        <dbReference type="PIRSR" id="PIRSR615500-1"/>
    </source>
</evidence>
<dbReference type="Gene3D" id="3.50.30.30">
    <property type="match status" value="1"/>
</dbReference>
<dbReference type="CDD" id="cd02120">
    <property type="entry name" value="PA_subtilisin_like"/>
    <property type="match status" value="1"/>
</dbReference>
<keyword evidence="5 9" id="KW-0378">Hydrolase</keyword>
<dbReference type="InterPro" id="IPR010259">
    <property type="entry name" value="S8pro/Inhibitor_I9"/>
</dbReference>
<feature type="domain" description="PA" evidence="13">
    <location>
        <begin position="366"/>
        <end position="455"/>
    </location>
</feature>
<dbReference type="InterPro" id="IPR015500">
    <property type="entry name" value="Peptidase_S8_subtilisin-rel"/>
</dbReference>
<feature type="signal peptide" evidence="11">
    <location>
        <begin position="1"/>
        <end position="27"/>
    </location>
</feature>
<dbReference type="InterPro" id="IPR023828">
    <property type="entry name" value="Peptidase_S8_Ser-AS"/>
</dbReference>
<dbReference type="Pfam" id="PF02225">
    <property type="entry name" value="PA"/>
    <property type="match status" value="1"/>
</dbReference>
<feature type="active site" description="Charge relay system" evidence="8 9">
    <location>
        <position position="214"/>
    </location>
</feature>
<dbReference type="InterPro" id="IPR022398">
    <property type="entry name" value="Peptidase_S8_His-AS"/>
</dbReference>
<dbReference type="GO" id="GO:0006508">
    <property type="term" value="P:proteolysis"/>
    <property type="evidence" value="ECO:0007669"/>
    <property type="project" value="UniProtKB-KW"/>
</dbReference>
<evidence type="ECO:0000256" key="2">
    <source>
        <dbReference type="ARBA" id="ARBA00011073"/>
    </source>
</evidence>
<dbReference type="InterPro" id="IPR045051">
    <property type="entry name" value="SBT"/>
</dbReference>
<dbReference type="InterPro" id="IPR003137">
    <property type="entry name" value="PA_domain"/>
</dbReference>
<evidence type="ECO:0000256" key="7">
    <source>
        <dbReference type="ARBA" id="ARBA00023180"/>
    </source>
</evidence>
<keyword evidence="7" id="KW-0325">Glycoprotein</keyword>
<evidence type="ECO:0000259" key="15">
    <source>
        <dbReference type="Pfam" id="PF17766"/>
    </source>
</evidence>
<dbReference type="PROSITE" id="PS00138">
    <property type="entry name" value="SUBTILASE_SER"/>
    <property type="match status" value="1"/>
</dbReference>
<dbReference type="InterPro" id="IPR034197">
    <property type="entry name" value="Peptidases_S8_3"/>
</dbReference>
<evidence type="ECO:0000256" key="1">
    <source>
        <dbReference type="ARBA" id="ARBA00004613"/>
    </source>
</evidence>
<dbReference type="Gene3D" id="3.30.70.80">
    <property type="entry name" value="Peptidase S8 propeptide/proteinase inhibitor I9"/>
    <property type="match status" value="1"/>
</dbReference>
<sequence>METHLRRSSPLLFMQVLLFSFTRLLLASYGSLLPVIDENGSDLRTYIVHVSNPKDVVFTSPEDREAWHRSFLPSGDLQSGRPRMVFSYEKAISGFAARLTPEEVEAMRNVEGFLSALPDEELEPLTTYTSYFLGLNRVNGPWNATKMGAGMIVGVIDSGINPFHASFDDANMPPPPKRWRGKCDFNKSPVCNNKLIGARNFAASTHLPFDVTGHGTHVASTVAGNFVQDANVNGYAAGVASGVAPRAHLAIYKAKSNSELLAAVDQAIYDRVDVLSISMGLPSERFYHRNSIAVGALAATEHGILVNCAAGNSGPFHATLHNDAPWVMTVAATTTDRALSVELRLGNGVIHRGETLDGLHKFPDVSLPLVFPGDSDNNGERTCVDRMLGGIDVAGKIVLCVGDEMVPPSIPGQVVARAGAAAMILANSASRGYTILVDPSDLPTVRISHSDAQEIISYLRSFPNPGVRLIPRGTMYGLLPSPAVAHFSSRGPSTVNGGVVKPDILAPGVNILGATLSGSSFAVMSGTSMAAPHVSGVAALIKAAHPRWSPAAIKSAMMTTSYARDKSGSWLTDQTGNKASIYATGAGHVNPLRASDPGLVYDIDPRDYVGYLCGVGYGDDEVSIVARRTVNCAAVKTITAEQLNYPIIAMTIWSGWPQNVSRTVTNVGQSPAMYTVAVDMAACVEVTVTPSTLSFTRPNQRMTFTATFTPVGRFIPGMTFSGELRWVSASHVVRSPLSVFFS</sequence>
<dbReference type="AlphaFoldDB" id="A0A7I8LAL7"/>
<evidence type="ECO:0000256" key="4">
    <source>
        <dbReference type="ARBA" id="ARBA00022729"/>
    </source>
</evidence>
<comment type="similarity">
    <text evidence="2 9 10">Belongs to the peptidase S8 family.</text>
</comment>
<keyword evidence="6 9" id="KW-0720">Serine protease</keyword>
<dbReference type="Proteomes" id="UP000663760">
    <property type="component" value="Chromosome 12"/>
</dbReference>
<proteinExistence type="inferred from homology"/>
<dbReference type="GO" id="GO:0005576">
    <property type="term" value="C:extracellular region"/>
    <property type="evidence" value="ECO:0007669"/>
    <property type="project" value="UniProtKB-SubCell"/>
</dbReference>
<dbReference type="Gene3D" id="3.40.50.200">
    <property type="entry name" value="Peptidase S8/S53 domain"/>
    <property type="match status" value="1"/>
</dbReference>
<evidence type="ECO:0000313" key="16">
    <source>
        <dbReference type="EMBL" id="CAA7406338.1"/>
    </source>
</evidence>
<dbReference type="Pfam" id="PF00082">
    <property type="entry name" value="Peptidase_S8"/>
    <property type="match status" value="1"/>
</dbReference>
<evidence type="ECO:0000256" key="9">
    <source>
        <dbReference type="PROSITE-ProRule" id="PRU01240"/>
    </source>
</evidence>
<evidence type="ECO:0000256" key="10">
    <source>
        <dbReference type="RuleBase" id="RU003355"/>
    </source>
</evidence>
<dbReference type="PRINTS" id="PR00723">
    <property type="entry name" value="SUBTILISIN"/>
</dbReference>
<dbReference type="EMBL" id="LR746275">
    <property type="protein sequence ID" value="CAA7406338.1"/>
    <property type="molecule type" value="Genomic_DNA"/>
</dbReference>
<keyword evidence="3 9" id="KW-0645">Protease</keyword>
<dbReference type="PROSITE" id="PS00137">
    <property type="entry name" value="SUBTILASE_HIS"/>
    <property type="match status" value="1"/>
</dbReference>
<dbReference type="Gene3D" id="2.60.40.2310">
    <property type="match status" value="1"/>
</dbReference>
<dbReference type="Pfam" id="PF17766">
    <property type="entry name" value="fn3_6"/>
    <property type="match status" value="1"/>
</dbReference>
<dbReference type="SUPFAM" id="SSF52743">
    <property type="entry name" value="Subtilisin-like"/>
    <property type="match status" value="1"/>
</dbReference>
<dbReference type="InterPro" id="IPR000209">
    <property type="entry name" value="Peptidase_S8/S53_dom"/>
</dbReference>
<comment type="subcellular location">
    <subcellularLocation>
        <location evidence="1">Secreted</location>
    </subcellularLocation>
</comment>
<feature type="chain" id="PRO_5029888604" evidence="11">
    <location>
        <begin position="28"/>
        <end position="742"/>
    </location>
</feature>
<dbReference type="CDD" id="cd04852">
    <property type="entry name" value="Peptidases_S8_3"/>
    <property type="match status" value="1"/>
</dbReference>
<evidence type="ECO:0000256" key="11">
    <source>
        <dbReference type="SAM" id="SignalP"/>
    </source>
</evidence>
<keyword evidence="4 11" id="KW-0732">Signal</keyword>
<evidence type="ECO:0000259" key="12">
    <source>
        <dbReference type="Pfam" id="PF00082"/>
    </source>
</evidence>
<gene>
    <name evidence="16" type="ORF">SI8410_12017016</name>
</gene>
<dbReference type="InterPro" id="IPR036852">
    <property type="entry name" value="Peptidase_S8/S53_dom_sf"/>
</dbReference>
<dbReference type="InterPro" id="IPR041469">
    <property type="entry name" value="Subtilisin-like_FN3"/>
</dbReference>
<evidence type="ECO:0000313" key="17">
    <source>
        <dbReference type="Proteomes" id="UP000663760"/>
    </source>
</evidence>
<evidence type="ECO:0000256" key="5">
    <source>
        <dbReference type="ARBA" id="ARBA00022801"/>
    </source>
</evidence>
<dbReference type="GO" id="GO:0004252">
    <property type="term" value="F:serine-type endopeptidase activity"/>
    <property type="evidence" value="ECO:0007669"/>
    <property type="project" value="UniProtKB-UniRule"/>
</dbReference>
<dbReference type="PROSITE" id="PS51892">
    <property type="entry name" value="SUBTILASE"/>
    <property type="match status" value="1"/>
</dbReference>
<feature type="domain" description="Peptidase S8/S53" evidence="12">
    <location>
        <begin position="148"/>
        <end position="572"/>
    </location>
</feature>
<feature type="domain" description="Inhibitor I9" evidence="14">
    <location>
        <begin position="45"/>
        <end position="123"/>
    </location>
</feature>
<accession>A0A7I8LAL7</accession>
<evidence type="ECO:0000259" key="13">
    <source>
        <dbReference type="Pfam" id="PF02225"/>
    </source>
</evidence>
<dbReference type="PROSITE" id="PS00136">
    <property type="entry name" value="SUBTILASE_ASP"/>
    <property type="match status" value="1"/>
</dbReference>
<dbReference type="InterPro" id="IPR037045">
    <property type="entry name" value="S8pro/Inhibitor_I9_sf"/>
</dbReference>
<organism evidence="16 17">
    <name type="scientific">Spirodela intermedia</name>
    <name type="common">Intermediate duckweed</name>
    <dbReference type="NCBI Taxonomy" id="51605"/>
    <lineage>
        <taxon>Eukaryota</taxon>
        <taxon>Viridiplantae</taxon>
        <taxon>Streptophyta</taxon>
        <taxon>Embryophyta</taxon>
        <taxon>Tracheophyta</taxon>
        <taxon>Spermatophyta</taxon>
        <taxon>Magnoliopsida</taxon>
        <taxon>Liliopsida</taxon>
        <taxon>Araceae</taxon>
        <taxon>Lemnoideae</taxon>
        <taxon>Spirodela</taxon>
    </lineage>
</organism>